<organism evidence="1 2">
    <name type="scientific">Nannochloropsis gaditana</name>
    <dbReference type="NCBI Taxonomy" id="72520"/>
    <lineage>
        <taxon>Eukaryota</taxon>
        <taxon>Sar</taxon>
        <taxon>Stramenopiles</taxon>
        <taxon>Ochrophyta</taxon>
        <taxon>Eustigmatophyceae</taxon>
        <taxon>Eustigmatales</taxon>
        <taxon>Monodopsidaceae</taxon>
        <taxon>Nannochloropsis</taxon>
    </lineage>
</organism>
<dbReference type="Proteomes" id="UP000019335">
    <property type="component" value="Chromosome 3"/>
</dbReference>
<protein>
    <submittedName>
        <fullName evidence="1">Uncharacterized protein</fullName>
    </submittedName>
</protein>
<dbReference type="EMBL" id="AZIL01000177">
    <property type="protein sequence ID" value="EWM29170.1"/>
    <property type="molecule type" value="Genomic_DNA"/>
</dbReference>
<keyword evidence="2" id="KW-1185">Reference proteome</keyword>
<evidence type="ECO:0000313" key="2">
    <source>
        <dbReference type="Proteomes" id="UP000019335"/>
    </source>
</evidence>
<sequence length="72" mass="8490">MHLAREWDEAFTESDSARMGLRRSLLHGRWIAKGLQNQYKARSSMEAKHGIYQERCSFSLQTEYKFPLSKPK</sequence>
<gene>
    <name evidence="1" type="ORF">Naga_100007g22</name>
</gene>
<proteinExistence type="predicted"/>
<accession>W7TPX3</accession>
<comment type="caution">
    <text evidence="1">The sequence shown here is derived from an EMBL/GenBank/DDBJ whole genome shotgun (WGS) entry which is preliminary data.</text>
</comment>
<name>W7TPX3_9STRA</name>
<dbReference type="AlphaFoldDB" id="W7TPX3"/>
<reference evidence="1 2" key="1">
    <citation type="journal article" date="2014" name="Mol. Plant">
        <title>Chromosome Scale Genome Assembly and Transcriptome Profiling of Nannochloropsis gaditana in Nitrogen Depletion.</title>
        <authorList>
            <person name="Corteggiani Carpinelli E."/>
            <person name="Telatin A."/>
            <person name="Vitulo N."/>
            <person name="Forcato C."/>
            <person name="D'Angelo M."/>
            <person name="Schiavon R."/>
            <person name="Vezzi A."/>
            <person name="Giacometti G.M."/>
            <person name="Morosinotto T."/>
            <person name="Valle G."/>
        </authorList>
    </citation>
    <scope>NUCLEOTIDE SEQUENCE [LARGE SCALE GENOMIC DNA]</scope>
    <source>
        <strain evidence="1 2">B-31</strain>
    </source>
</reference>
<evidence type="ECO:0000313" key="1">
    <source>
        <dbReference type="EMBL" id="EWM29170.1"/>
    </source>
</evidence>